<name>A0ABR1FAT9_9ASCO</name>
<dbReference type="RefSeq" id="XP_064770014.1">
    <property type="nucleotide sequence ID" value="XM_064913854.1"/>
</dbReference>
<dbReference type="Pfam" id="PF03992">
    <property type="entry name" value="ABM"/>
    <property type="match status" value="1"/>
</dbReference>
<dbReference type="SUPFAM" id="SSF54909">
    <property type="entry name" value="Dimeric alpha+beta barrel"/>
    <property type="match status" value="1"/>
</dbReference>
<evidence type="ECO:0000259" key="1">
    <source>
        <dbReference type="Pfam" id="PF03992"/>
    </source>
</evidence>
<organism evidence="2 3">
    <name type="scientific">Myxozyma melibiosi</name>
    <dbReference type="NCBI Taxonomy" id="54550"/>
    <lineage>
        <taxon>Eukaryota</taxon>
        <taxon>Fungi</taxon>
        <taxon>Dikarya</taxon>
        <taxon>Ascomycota</taxon>
        <taxon>Saccharomycotina</taxon>
        <taxon>Lipomycetes</taxon>
        <taxon>Lipomycetales</taxon>
        <taxon>Lipomycetaceae</taxon>
        <taxon>Myxozyma</taxon>
    </lineage>
</organism>
<dbReference type="InterPro" id="IPR011008">
    <property type="entry name" value="Dimeric_a/b-barrel"/>
</dbReference>
<dbReference type="Gene3D" id="3.30.70.100">
    <property type="match status" value="1"/>
</dbReference>
<evidence type="ECO:0000313" key="3">
    <source>
        <dbReference type="Proteomes" id="UP001498771"/>
    </source>
</evidence>
<accession>A0ABR1FAT9</accession>
<dbReference type="InterPro" id="IPR007138">
    <property type="entry name" value="ABM_dom"/>
</dbReference>
<comment type="caution">
    <text evidence="2">The sequence shown here is derived from an EMBL/GenBank/DDBJ whole genome shotgun (WGS) entry which is preliminary data.</text>
</comment>
<protein>
    <recommendedName>
        <fullName evidence="1">ABM domain-containing protein</fullName>
    </recommendedName>
</protein>
<evidence type="ECO:0000313" key="2">
    <source>
        <dbReference type="EMBL" id="KAK7206981.1"/>
    </source>
</evidence>
<reference evidence="2 3" key="1">
    <citation type="submission" date="2024-03" db="EMBL/GenBank/DDBJ databases">
        <title>Genome-scale model development and genomic sequencing of the oleaginous clade Lipomyces.</title>
        <authorList>
            <consortium name="Lawrence Berkeley National Laboratory"/>
            <person name="Czajka J.J."/>
            <person name="Han Y."/>
            <person name="Kim J."/>
            <person name="Mondo S.J."/>
            <person name="Hofstad B.A."/>
            <person name="Robles A."/>
            <person name="Haridas S."/>
            <person name="Riley R."/>
            <person name="LaButti K."/>
            <person name="Pangilinan J."/>
            <person name="Andreopoulos W."/>
            <person name="Lipzen A."/>
            <person name="Yan J."/>
            <person name="Wang M."/>
            <person name="Ng V."/>
            <person name="Grigoriev I.V."/>
            <person name="Spatafora J.W."/>
            <person name="Magnuson J.K."/>
            <person name="Baker S.E."/>
            <person name="Pomraning K.R."/>
        </authorList>
    </citation>
    <scope>NUCLEOTIDE SEQUENCE [LARGE SCALE GENOMIC DNA]</scope>
    <source>
        <strain evidence="2 3">Phaff 52-87</strain>
    </source>
</reference>
<dbReference type="EMBL" id="JBBJBU010000001">
    <property type="protein sequence ID" value="KAK7206981.1"/>
    <property type="molecule type" value="Genomic_DNA"/>
</dbReference>
<dbReference type="GeneID" id="90039366"/>
<sequence length="219" mass="24963">MPARALQVIILPHRPVKSEAEIDANLDGPMKLLLGADGVIAAWQGWKNEEKYVRVYLLLWTSLEASQAFFLSPAYDQFTTTIQPALNGRKVDWQHHTLLDQSVVSDEEHFRSILTSPAIEVAWTKVVEGKVSGYYENFNRVVKGILEDEPGCDGFFISPQIQNLQDQILLINWKSVDAHHVDFENKQGFKDCITTLFDYYDVFVVPWHIVGLRKIAGDF</sequence>
<dbReference type="Proteomes" id="UP001498771">
    <property type="component" value="Unassembled WGS sequence"/>
</dbReference>
<gene>
    <name evidence="2" type="ORF">BZA70DRAFT_286362</name>
</gene>
<keyword evidence="3" id="KW-1185">Reference proteome</keyword>
<proteinExistence type="predicted"/>
<feature type="domain" description="ABM" evidence="1">
    <location>
        <begin position="123"/>
        <end position="193"/>
    </location>
</feature>